<organism evidence="1 2">
    <name type="scientific">Trichinella pseudospiralis</name>
    <name type="common">Parasitic roundworm</name>
    <dbReference type="NCBI Taxonomy" id="6337"/>
    <lineage>
        <taxon>Eukaryota</taxon>
        <taxon>Metazoa</taxon>
        <taxon>Ecdysozoa</taxon>
        <taxon>Nematoda</taxon>
        <taxon>Enoplea</taxon>
        <taxon>Dorylaimia</taxon>
        <taxon>Trichinellida</taxon>
        <taxon>Trichinellidae</taxon>
        <taxon>Trichinella</taxon>
    </lineage>
</organism>
<gene>
    <name evidence="1" type="ORF">T4D_9155</name>
</gene>
<comment type="caution">
    <text evidence="1">The sequence shown here is derived from an EMBL/GenBank/DDBJ whole genome shotgun (WGS) entry which is preliminary data.</text>
</comment>
<evidence type="ECO:0000313" key="1">
    <source>
        <dbReference type="EMBL" id="KRY87132.1"/>
    </source>
</evidence>
<evidence type="ECO:0000313" key="2">
    <source>
        <dbReference type="Proteomes" id="UP000054995"/>
    </source>
</evidence>
<accession>A0A0V1FMC3</accession>
<dbReference type="Proteomes" id="UP000054995">
    <property type="component" value="Unassembled WGS sequence"/>
</dbReference>
<dbReference type="EMBL" id="JYDT01000060">
    <property type="protein sequence ID" value="KRY87132.1"/>
    <property type="molecule type" value="Genomic_DNA"/>
</dbReference>
<dbReference type="AlphaFoldDB" id="A0A0V1FMC3"/>
<reference evidence="1 2" key="1">
    <citation type="submission" date="2015-01" db="EMBL/GenBank/DDBJ databases">
        <title>Evolution of Trichinella species and genotypes.</title>
        <authorList>
            <person name="Korhonen P.K."/>
            <person name="Edoardo P."/>
            <person name="Giuseppe L.R."/>
            <person name="Gasser R.B."/>
        </authorList>
    </citation>
    <scope>NUCLEOTIDE SEQUENCE [LARGE SCALE GENOMIC DNA]</scope>
    <source>
        <strain evidence="1">ISS470</strain>
    </source>
</reference>
<protein>
    <submittedName>
        <fullName evidence="1">Uncharacterized protein</fullName>
    </submittedName>
</protein>
<name>A0A0V1FMC3_TRIPS</name>
<proteinExistence type="predicted"/>
<keyword evidence="2" id="KW-1185">Reference proteome</keyword>
<sequence>MQVSSKYNIFVCDAKHRGKPLILHEQYHHILISLVISKAHCCFHPTLPSLLLKTDLPMDSNSAHKLNYSNLMKISLSF</sequence>